<comment type="caution">
    <text evidence="1">The sequence shown here is derived from an EMBL/GenBank/DDBJ whole genome shotgun (WGS) entry which is preliminary data.</text>
</comment>
<organism evidence="1 2">
    <name type="scientific">Paenibacillus gallinarum</name>
    <dbReference type="NCBI Taxonomy" id="2762232"/>
    <lineage>
        <taxon>Bacteria</taxon>
        <taxon>Bacillati</taxon>
        <taxon>Bacillota</taxon>
        <taxon>Bacilli</taxon>
        <taxon>Bacillales</taxon>
        <taxon>Paenibacillaceae</taxon>
        <taxon>Paenibacillus</taxon>
    </lineage>
</organism>
<proteinExistence type="predicted"/>
<sequence length="181" mass="20913">MTHGKEKLTQEQRETLLHENIAEIGTLVGCLISSGAFPKSDLDVPSTDVSQSIISWAKEFEDKYQGPDFDYSKGVPELGNPAGYLDAIDHFTELKMREAKWLTEDYMNDKNRFWNMEYYVDIEFRVTRTIKVTAVSDEHANSQAQEWWDQVSLEEATADADNMDEFCIREVLSVQESEKWQ</sequence>
<protein>
    <submittedName>
        <fullName evidence="1">Uncharacterized protein</fullName>
    </submittedName>
</protein>
<evidence type="ECO:0000313" key="1">
    <source>
        <dbReference type="EMBL" id="MBD7970262.1"/>
    </source>
</evidence>
<name>A0ABR8T3D0_9BACL</name>
<dbReference type="RefSeq" id="WP_191803177.1">
    <property type="nucleotide sequence ID" value="NZ_JACSQL010000011.1"/>
</dbReference>
<accession>A0ABR8T3D0</accession>
<dbReference type="Proteomes" id="UP000608071">
    <property type="component" value="Unassembled WGS sequence"/>
</dbReference>
<dbReference type="EMBL" id="JACSQL010000011">
    <property type="protein sequence ID" value="MBD7970262.1"/>
    <property type="molecule type" value="Genomic_DNA"/>
</dbReference>
<reference evidence="1 2" key="1">
    <citation type="submission" date="2020-08" db="EMBL/GenBank/DDBJ databases">
        <title>A Genomic Blueprint of the Chicken Gut Microbiome.</title>
        <authorList>
            <person name="Gilroy R."/>
            <person name="Ravi A."/>
            <person name="Getino M."/>
            <person name="Pursley I."/>
            <person name="Horton D.L."/>
            <person name="Alikhan N.-F."/>
            <person name="Baker D."/>
            <person name="Gharbi K."/>
            <person name="Hall N."/>
            <person name="Watson M."/>
            <person name="Adriaenssens E.M."/>
            <person name="Foster-Nyarko E."/>
            <person name="Jarju S."/>
            <person name="Secka A."/>
            <person name="Antonio M."/>
            <person name="Oren A."/>
            <person name="Chaudhuri R."/>
            <person name="La Ragione R.M."/>
            <person name="Hildebrand F."/>
            <person name="Pallen M.J."/>
        </authorList>
    </citation>
    <scope>NUCLEOTIDE SEQUENCE [LARGE SCALE GENOMIC DNA]</scope>
    <source>
        <strain evidence="1 2">Sa2BVA9</strain>
    </source>
</reference>
<gene>
    <name evidence="1" type="ORF">H9647_19540</name>
</gene>
<keyword evidence="2" id="KW-1185">Reference proteome</keyword>
<evidence type="ECO:0000313" key="2">
    <source>
        <dbReference type="Proteomes" id="UP000608071"/>
    </source>
</evidence>